<comment type="cofactor">
    <cofactor evidence="1">
        <name>FMN</name>
        <dbReference type="ChEBI" id="CHEBI:58210"/>
    </cofactor>
</comment>
<dbReference type="PANTHER" id="PTHR10851:SF0">
    <property type="entry name" value="PYRIDOXINE-5'-PHOSPHATE OXIDASE"/>
    <property type="match status" value="1"/>
</dbReference>
<dbReference type="Pfam" id="PF10590">
    <property type="entry name" value="PNP_phzG_C"/>
    <property type="match status" value="1"/>
</dbReference>
<accession>A0ABP7ZWP1</accession>
<proteinExistence type="inferred from homology"/>
<dbReference type="Proteomes" id="UP001501079">
    <property type="component" value="Unassembled WGS sequence"/>
</dbReference>
<evidence type="ECO:0000256" key="2">
    <source>
        <dbReference type="ARBA" id="ARBA00007301"/>
    </source>
</evidence>
<evidence type="ECO:0000256" key="3">
    <source>
        <dbReference type="ARBA" id="ARBA00022630"/>
    </source>
</evidence>
<keyword evidence="5" id="KW-0560">Oxidoreductase</keyword>
<dbReference type="InterPro" id="IPR011576">
    <property type="entry name" value="Pyridox_Oxase_N"/>
</dbReference>
<keyword evidence="3" id="KW-0285">Flavoprotein</keyword>
<evidence type="ECO:0000259" key="6">
    <source>
        <dbReference type="Pfam" id="PF01243"/>
    </source>
</evidence>
<evidence type="ECO:0000256" key="5">
    <source>
        <dbReference type="ARBA" id="ARBA00023002"/>
    </source>
</evidence>
<evidence type="ECO:0000313" key="9">
    <source>
        <dbReference type="Proteomes" id="UP001501079"/>
    </source>
</evidence>
<feature type="domain" description="Pyridoxine 5'-phosphate oxidase dimerisation C-terminal" evidence="7">
    <location>
        <begin position="165"/>
        <end position="202"/>
    </location>
</feature>
<dbReference type="SUPFAM" id="SSF50475">
    <property type="entry name" value="FMN-binding split barrel"/>
    <property type="match status" value="1"/>
</dbReference>
<dbReference type="Gene3D" id="2.30.110.10">
    <property type="entry name" value="Electron Transport, Fmn-binding Protein, Chain A"/>
    <property type="match status" value="1"/>
</dbReference>
<evidence type="ECO:0000259" key="7">
    <source>
        <dbReference type="Pfam" id="PF10590"/>
    </source>
</evidence>
<sequence length="205" mass="22205">MTIPGTFGRDQDETDAAPEDPLALMGSWLPSPTDPVKPLMVFATAGLDGYPNARNVLLSAFDGTRLHFHTEARSRKAAELAAEPRATAVLVWPEHARQLVVTGDVEAETPAEAAAVYPTRTRALQLLAWLNTDELAARPVAERRAAWAAFDAAHPGQPLEPPATWAGYALTPRRIAFWRGDTEGPSNRLVYTLGDGGWTLERKAG</sequence>
<dbReference type="InterPro" id="IPR012349">
    <property type="entry name" value="Split_barrel_FMN-bd"/>
</dbReference>
<organism evidence="8 9">
    <name type="scientific">Gryllotalpicola koreensis</name>
    <dbReference type="NCBI Taxonomy" id="993086"/>
    <lineage>
        <taxon>Bacteria</taxon>
        <taxon>Bacillati</taxon>
        <taxon>Actinomycetota</taxon>
        <taxon>Actinomycetes</taxon>
        <taxon>Micrococcales</taxon>
        <taxon>Microbacteriaceae</taxon>
        <taxon>Gryllotalpicola</taxon>
    </lineage>
</organism>
<dbReference type="EMBL" id="BAABBW010000002">
    <property type="protein sequence ID" value="GAA4172209.1"/>
    <property type="molecule type" value="Genomic_DNA"/>
</dbReference>
<reference evidence="9" key="1">
    <citation type="journal article" date="2019" name="Int. J. Syst. Evol. Microbiol.">
        <title>The Global Catalogue of Microorganisms (GCM) 10K type strain sequencing project: providing services to taxonomists for standard genome sequencing and annotation.</title>
        <authorList>
            <consortium name="The Broad Institute Genomics Platform"/>
            <consortium name="The Broad Institute Genome Sequencing Center for Infectious Disease"/>
            <person name="Wu L."/>
            <person name="Ma J."/>
        </authorList>
    </citation>
    <scope>NUCLEOTIDE SEQUENCE [LARGE SCALE GENOMIC DNA]</scope>
    <source>
        <strain evidence="9">JCM 17591</strain>
    </source>
</reference>
<comment type="caution">
    <text evidence="8">The sequence shown here is derived from an EMBL/GenBank/DDBJ whole genome shotgun (WGS) entry which is preliminary data.</text>
</comment>
<keyword evidence="9" id="KW-1185">Reference proteome</keyword>
<dbReference type="InterPro" id="IPR000659">
    <property type="entry name" value="Pyridox_Oxase"/>
</dbReference>
<protein>
    <submittedName>
        <fullName evidence="8">Pyridoxamine 5'-phosphate oxidase</fullName>
    </submittedName>
</protein>
<keyword evidence="4" id="KW-0288">FMN</keyword>
<gene>
    <name evidence="8" type="primary">pdxH</name>
    <name evidence="8" type="ORF">GCM10022287_12720</name>
</gene>
<evidence type="ECO:0000256" key="4">
    <source>
        <dbReference type="ARBA" id="ARBA00022643"/>
    </source>
</evidence>
<evidence type="ECO:0000256" key="1">
    <source>
        <dbReference type="ARBA" id="ARBA00001917"/>
    </source>
</evidence>
<comment type="similarity">
    <text evidence="2">Belongs to the pyridoxamine 5'-phosphate oxidase family.</text>
</comment>
<name>A0ABP7ZWP1_9MICO</name>
<dbReference type="PANTHER" id="PTHR10851">
    <property type="entry name" value="PYRIDOXINE-5-PHOSPHATE OXIDASE"/>
    <property type="match status" value="1"/>
</dbReference>
<feature type="domain" description="Pyridoxamine 5'-phosphate oxidase N-terminal" evidence="6">
    <location>
        <begin position="38"/>
        <end position="146"/>
    </location>
</feature>
<evidence type="ECO:0000313" key="8">
    <source>
        <dbReference type="EMBL" id="GAA4172209.1"/>
    </source>
</evidence>
<dbReference type="RefSeq" id="WP_344752452.1">
    <property type="nucleotide sequence ID" value="NZ_BAABBW010000002.1"/>
</dbReference>
<dbReference type="Pfam" id="PF01243">
    <property type="entry name" value="PNPOx_N"/>
    <property type="match status" value="1"/>
</dbReference>
<dbReference type="InterPro" id="IPR019576">
    <property type="entry name" value="Pyridoxamine_oxidase_dimer_C"/>
</dbReference>